<organism evidence="1 2">
    <name type="scientific">Roseimicrobium gellanilyticum</name>
    <dbReference type="NCBI Taxonomy" id="748857"/>
    <lineage>
        <taxon>Bacteria</taxon>
        <taxon>Pseudomonadati</taxon>
        <taxon>Verrucomicrobiota</taxon>
        <taxon>Verrucomicrobiia</taxon>
        <taxon>Verrucomicrobiales</taxon>
        <taxon>Verrucomicrobiaceae</taxon>
        <taxon>Roseimicrobium</taxon>
    </lineage>
</organism>
<evidence type="ECO:0000313" key="1">
    <source>
        <dbReference type="EMBL" id="RBP44558.1"/>
    </source>
</evidence>
<dbReference type="AlphaFoldDB" id="A0A366HN18"/>
<name>A0A366HN18_9BACT</name>
<reference evidence="1 2" key="1">
    <citation type="submission" date="2018-06" db="EMBL/GenBank/DDBJ databases">
        <title>Genomic Encyclopedia of Type Strains, Phase IV (KMG-IV): sequencing the most valuable type-strain genomes for metagenomic binning, comparative biology and taxonomic classification.</title>
        <authorList>
            <person name="Goeker M."/>
        </authorList>
    </citation>
    <scope>NUCLEOTIDE SEQUENCE [LARGE SCALE GENOMIC DNA]</scope>
    <source>
        <strain evidence="1 2">DSM 25532</strain>
    </source>
</reference>
<comment type="caution">
    <text evidence="1">The sequence shown here is derived from an EMBL/GenBank/DDBJ whole genome shotgun (WGS) entry which is preliminary data.</text>
</comment>
<accession>A0A366HN18</accession>
<sequence>MNFPMTEMKATSRSYFTSKSASMLGAAALLASAMLTMTTTPLPAQEASQDPAERGFKLMNEDSLGGLKLEMSAKDITALLGKPEKMGKDIEWEALGEYVQQWSWPKSGIVAEMVSEKKGGSKRVLMFTAQAPWDAAKKTAKGIGLGSTEAEVRAVYGSYEDKEMSKAGSVFIAGTVYGGLQFHFTKGKVTSIFYGASAE</sequence>
<dbReference type="EMBL" id="QNRR01000004">
    <property type="protein sequence ID" value="RBP44558.1"/>
    <property type="molecule type" value="Genomic_DNA"/>
</dbReference>
<keyword evidence="2" id="KW-1185">Reference proteome</keyword>
<evidence type="ECO:0000313" key="2">
    <source>
        <dbReference type="Proteomes" id="UP000253426"/>
    </source>
</evidence>
<gene>
    <name evidence="1" type="ORF">DES53_104379</name>
</gene>
<protein>
    <submittedName>
        <fullName evidence="1">Uncharacterized protein</fullName>
    </submittedName>
</protein>
<proteinExistence type="predicted"/>
<dbReference type="Proteomes" id="UP000253426">
    <property type="component" value="Unassembled WGS sequence"/>
</dbReference>